<keyword evidence="5" id="KW-1185">Reference proteome</keyword>
<reference evidence="4 5" key="1">
    <citation type="submission" date="2024-09" db="EMBL/GenBank/DDBJ databases">
        <authorList>
            <person name="Sun Q."/>
            <person name="Mori K."/>
        </authorList>
    </citation>
    <scope>NUCLEOTIDE SEQUENCE [LARGE SCALE GENOMIC DNA]</scope>
    <source>
        <strain evidence="4 5">CCM 7468</strain>
    </source>
</reference>
<dbReference type="InterPro" id="IPR002525">
    <property type="entry name" value="Transp_IS110-like_N"/>
</dbReference>
<proteinExistence type="predicted"/>
<evidence type="ECO:0000313" key="4">
    <source>
        <dbReference type="EMBL" id="MFC0387110.1"/>
    </source>
</evidence>
<feature type="domain" description="Transposase IS110-like N-terminal" evidence="2">
    <location>
        <begin position="4"/>
        <end position="149"/>
    </location>
</feature>
<evidence type="ECO:0000259" key="2">
    <source>
        <dbReference type="Pfam" id="PF01548"/>
    </source>
</evidence>
<name>A0ABV6IU31_9PROT</name>
<feature type="region of interest" description="Disordered" evidence="1">
    <location>
        <begin position="326"/>
        <end position="375"/>
    </location>
</feature>
<dbReference type="NCBIfam" id="NF033542">
    <property type="entry name" value="transpos_IS110"/>
    <property type="match status" value="1"/>
</dbReference>
<protein>
    <submittedName>
        <fullName evidence="4">IS110 family transposase</fullName>
    </submittedName>
</protein>
<accession>A0ABV6IU31</accession>
<evidence type="ECO:0000313" key="5">
    <source>
        <dbReference type="Proteomes" id="UP001589789"/>
    </source>
</evidence>
<evidence type="ECO:0000256" key="1">
    <source>
        <dbReference type="SAM" id="MobiDB-lite"/>
    </source>
</evidence>
<dbReference type="Pfam" id="PF01548">
    <property type="entry name" value="DEDD_Tnp_IS110"/>
    <property type="match status" value="1"/>
</dbReference>
<dbReference type="Pfam" id="PF02371">
    <property type="entry name" value="Transposase_20"/>
    <property type="match status" value="1"/>
</dbReference>
<organism evidence="4 5">
    <name type="scientific">Muricoccus vinaceus</name>
    <dbReference type="NCBI Taxonomy" id="424704"/>
    <lineage>
        <taxon>Bacteria</taxon>
        <taxon>Pseudomonadati</taxon>
        <taxon>Pseudomonadota</taxon>
        <taxon>Alphaproteobacteria</taxon>
        <taxon>Acetobacterales</taxon>
        <taxon>Roseomonadaceae</taxon>
        <taxon>Muricoccus</taxon>
    </lineage>
</organism>
<dbReference type="InterPro" id="IPR047650">
    <property type="entry name" value="Transpos_IS110"/>
</dbReference>
<sequence>MLYCGLDVSLKQTALCVVDGDGRVVREAKLATDPEVISRFLGENELGCERIGLESGGTSSWLCLELRRLGHPAVCIDARHAAAALQAGFRNKNDRNDACGIAELMRVRSYREVWIKSQESQRRGMLLTARGTLHSQRVALENTVRCLLRLEGIHFPTRGSRFAEDVLERIGGSDALHLIIRPLLETRATIMRQILALDRQIITTAQHDPVCRLLMTIPGVGAHTALSFKACVDDPARFQRSRTVGAHFGLTPRQHSSGEVNISGRISKMGDRGMRRLLYVAANAMMTRGRWSALKAWAMRLAKARGARRAKVALARWLAVTMPRCGGRASPSAGRSRPRLPERRPGCPATPWRVPRGTGWFESAGTFGPTSVRDR</sequence>
<evidence type="ECO:0000259" key="3">
    <source>
        <dbReference type="Pfam" id="PF02371"/>
    </source>
</evidence>
<dbReference type="Proteomes" id="UP001589789">
    <property type="component" value="Unassembled WGS sequence"/>
</dbReference>
<feature type="domain" description="Transposase IS116/IS110/IS902 C-terminal" evidence="3">
    <location>
        <begin position="211"/>
        <end position="289"/>
    </location>
</feature>
<dbReference type="EMBL" id="JBHLVZ010000045">
    <property type="protein sequence ID" value="MFC0387110.1"/>
    <property type="molecule type" value="Genomic_DNA"/>
</dbReference>
<dbReference type="PANTHER" id="PTHR33055">
    <property type="entry name" value="TRANSPOSASE FOR INSERTION SEQUENCE ELEMENT IS1111A"/>
    <property type="match status" value="1"/>
</dbReference>
<feature type="compositionally biased region" description="Low complexity" evidence="1">
    <location>
        <begin position="326"/>
        <end position="335"/>
    </location>
</feature>
<gene>
    <name evidence="4" type="ORF">ACFFIC_16350</name>
</gene>
<dbReference type="PANTHER" id="PTHR33055:SF3">
    <property type="entry name" value="PUTATIVE TRANSPOSASE FOR IS117-RELATED"/>
    <property type="match status" value="1"/>
</dbReference>
<dbReference type="InterPro" id="IPR003346">
    <property type="entry name" value="Transposase_20"/>
</dbReference>
<dbReference type="RefSeq" id="WP_377052241.1">
    <property type="nucleotide sequence ID" value="NZ_JBHLVZ010000045.1"/>
</dbReference>
<comment type="caution">
    <text evidence="4">The sequence shown here is derived from an EMBL/GenBank/DDBJ whole genome shotgun (WGS) entry which is preliminary data.</text>
</comment>